<proteinExistence type="inferred from homology"/>
<accession>A0ABT2YVG6</accession>
<dbReference type="InterPro" id="IPR042183">
    <property type="entry name" value="MmgE/PrpD_sf_1"/>
</dbReference>
<evidence type="ECO:0000256" key="1">
    <source>
        <dbReference type="ARBA" id="ARBA00006174"/>
    </source>
</evidence>
<dbReference type="InterPro" id="IPR005656">
    <property type="entry name" value="MmgE_PrpD"/>
</dbReference>
<comment type="caution">
    <text evidence="4">The sequence shown here is derived from an EMBL/GenBank/DDBJ whole genome shotgun (WGS) entry which is preliminary data.</text>
</comment>
<organism evidence="4 5">
    <name type="scientific">Marinomonas sargassi</name>
    <dbReference type="NCBI Taxonomy" id="2984494"/>
    <lineage>
        <taxon>Bacteria</taxon>
        <taxon>Pseudomonadati</taxon>
        <taxon>Pseudomonadota</taxon>
        <taxon>Gammaproteobacteria</taxon>
        <taxon>Oceanospirillales</taxon>
        <taxon>Oceanospirillaceae</taxon>
        <taxon>Marinomonas</taxon>
    </lineage>
</organism>
<gene>
    <name evidence="4" type="ORF">OFY17_11895</name>
</gene>
<dbReference type="EMBL" id="JAOVZB010000005">
    <property type="protein sequence ID" value="MCV2403574.1"/>
    <property type="molecule type" value="Genomic_DNA"/>
</dbReference>
<dbReference type="Gene3D" id="3.30.1330.120">
    <property type="entry name" value="2-methylcitrate dehydratase PrpD"/>
    <property type="match status" value="1"/>
</dbReference>
<evidence type="ECO:0000313" key="5">
    <source>
        <dbReference type="Proteomes" id="UP001209713"/>
    </source>
</evidence>
<dbReference type="PANTHER" id="PTHR16943">
    <property type="entry name" value="2-METHYLCITRATE DEHYDRATASE-RELATED"/>
    <property type="match status" value="1"/>
</dbReference>
<evidence type="ECO:0000259" key="2">
    <source>
        <dbReference type="Pfam" id="PF03972"/>
    </source>
</evidence>
<comment type="similarity">
    <text evidence="1">Belongs to the PrpD family.</text>
</comment>
<sequence>MSDTQFVVKTLAEKIAQVDFHSFDLDTLQKTKSHILDTLGVALAGSVSSETSAVLKSMYPMNSGGSSIWGSKYLTDAKTAALVNAISAHALELDDSGGCDHSGAVVIPTALAVLADLPSPVTGQQLLTAIILGYEVGRRVLEATGSYESHNNQGWHSTGTCGVFGAATTAAVLMNLDIDEFSSALSIASSFAGGTWAFIHDGSQTKKLHAGRAAEGGVIAAKLAANGFSGPSAVFETNTWGSFLSCFNPDDSDSALLTNEFGKAWRINRCSIKPYATCRGTHSSIDALRGILDEQALTSSDVKNITVKISQFQFGMCGKKQISSRAEAQMSIAYALSAWLEFHSVGLDELDEERWSGDWFGDWFSKISFSVDGDMADDAEPEVSVTTINGAIMVKTVHYPLGSPQHPLSQKDIMDKYEKMSAVCISEEQTNALTQTVLSLELQADVRHLANLLASTNDMAMSH</sequence>
<dbReference type="InterPro" id="IPR042188">
    <property type="entry name" value="MmgE/PrpD_sf_2"/>
</dbReference>
<keyword evidence="5" id="KW-1185">Reference proteome</keyword>
<dbReference type="RefSeq" id="WP_263530952.1">
    <property type="nucleotide sequence ID" value="NZ_JAOVZB010000005.1"/>
</dbReference>
<dbReference type="InterPro" id="IPR036148">
    <property type="entry name" value="MmgE/PrpD_sf"/>
</dbReference>
<evidence type="ECO:0000259" key="3">
    <source>
        <dbReference type="Pfam" id="PF19305"/>
    </source>
</evidence>
<dbReference type="InterPro" id="IPR045337">
    <property type="entry name" value="MmgE_PrpD_C"/>
</dbReference>
<name>A0ABT2YVG6_9GAMM</name>
<dbReference type="PANTHER" id="PTHR16943:SF8">
    <property type="entry name" value="2-METHYLCITRATE DEHYDRATASE"/>
    <property type="match status" value="1"/>
</dbReference>
<dbReference type="Proteomes" id="UP001209713">
    <property type="component" value="Unassembled WGS sequence"/>
</dbReference>
<feature type="domain" description="MmgE/PrpD C-terminal" evidence="3">
    <location>
        <begin position="275"/>
        <end position="440"/>
    </location>
</feature>
<dbReference type="InterPro" id="IPR045336">
    <property type="entry name" value="MmgE_PrpD_N"/>
</dbReference>
<dbReference type="Gene3D" id="1.10.4100.10">
    <property type="entry name" value="2-methylcitrate dehydratase PrpD"/>
    <property type="match status" value="1"/>
</dbReference>
<protein>
    <submittedName>
        <fullName evidence="4">MmgE/PrpD family protein</fullName>
    </submittedName>
</protein>
<dbReference type="Pfam" id="PF03972">
    <property type="entry name" value="MmgE_PrpD_N"/>
    <property type="match status" value="1"/>
</dbReference>
<dbReference type="SUPFAM" id="SSF103378">
    <property type="entry name" value="2-methylcitrate dehydratase PrpD"/>
    <property type="match status" value="1"/>
</dbReference>
<reference evidence="4 5" key="1">
    <citation type="submission" date="2022-10" db="EMBL/GenBank/DDBJ databases">
        <title>Marinomonas transparenta sp. nov. and Marinomonas sargassi sp. nov., isolated from marine alga (Sargassum natans (L.) Gaillon).</title>
        <authorList>
            <person name="Wang Y."/>
        </authorList>
    </citation>
    <scope>NUCLEOTIDE SEQUENCE [LARGE SCALE GENOMIC DNA]</scope>
    <source>
        <strain evidence="4 5">C2222</strain>
    </source>
</reference>
<feature type="domain" description="MmgE/PrpD N-terminal" evidence="2">
    <location>
        <begin position="10"/>
        <end position="251"/>
    </location>
</feature>
<dbReference type="Pfam" id="PF19305">
    <property type="entry name" value="MmgE_PrpD_C"/>
    <property type="match status" value="1"/>
</dbReference>
<evidence type="ECO:0000313" key="4">
    <source>
        <dbReference type="EMBL" id="MCV2403574.1"/>
    </source>
</evidence>